<dbReference type="Pfam" id="PF13561">
    <property type="entry name" value="adh_short_C2"/>
    <property type="match status" value="1"/>
</dbReference>
<dbReference type="Proteomes" id="UP000622638">
    <property type="component" value="Unassembled WGS sequence"/>
</dbReference>
<dbReference type="InterPro" id="IPR020904">
    <property type="entry name" value="Sc_DH/Rdtase_CS"/>
</dbReference>
<gene>
    <name evidence="4" type="ORF">GCM10011572_43340</name>
</gene>
<dbReference type="NCBIfam" id="NF006074">
    <property type="entry name" value="PRK08220.1"/>
    <property type="match status" value="1"/>
</dbReference>
<comment type="caution">
    <text evidence="4">The sequence shown here is derived from an EMBL/GenBank/DDBJ whole genome shotgun (WGS) entry which is preliminary data.</text>
</comment>
<dbReference type="InterPro" id="IPR002347">
    <property type="entry name" value="SDR_fam"/>
</dbReference>
<evidence type="ECO:0000256" key="3">
    <source>
        <dbReference type="NCBIfam" id="TIGR04316"/>
    </source>
</evidence>
<dbReference type="Gene3D" id="3.40.50.720">
    <property type="entry name" value="NAD(P)-binding Rossmann-like Domain"/>
    <property type="match status" value="1"/>
</dbReference>
<comment type="similarity">
    <text evidence="1">Belongs to the short-chain dehydrogenases/reductases (SDR) family.</text>
</comment>
<dbReference type="PANTHER" id="PTHR24321">
    <property type="entry name" value="DEHYDROGENASES, SHORT CHAIN"/>
    <property type="match status" value="1"/>
</dbReference>
<keyword evidence="5" id="KW-1185">Reference proteome</keyword>
<dbReference type="EMBL" id="BMKG01000023">
    <property type="protein sequence ID" value="GGC17355.1"/>
    <property type="molecule type" value="Genomic_DNA"/>
</dbReference>
<protein>
    <recommendedName>
        <fullName evidence="3">2,3-dihydro-2,3-dihydroxybenzoate dehydrogenase</fullName>
        <ecNumber evidence="3">1.3.1.28</ecNumber>
    </recommendedName>
</protein>
<proteinExistence type="inferred from homology"/>
<reference evidence="5" key="1">
    <citation type="journal article" date="2019" name="Int. J. Syst. Evol. Microbiol.">
        <title>The Global Catalogue of Microorganisms (GCM) 10K type strain sequencing project: providing services to taxonomists for standard genome sequencing and annotation.</title>
        <authorList>
            <consortium name="The Broad Institute Genomics Platform"/>
            <consortium name="The Broad Institute Genome Sequencing Center for Infectious Disease"/>
            <person name="Wu L."/>
            <person name="Ma J."/>
        </authorList>
    </citation>
    <scope>NUCLEOTIDE SEQUENCE [LARGE SCALE GENOMIC DNA]</scope>
    <source>
        <strain evidence="5">CGMCC 1.15931</strain>
    </source>
</reference>
<dbReference type="PANTHER" id="PTHR24321:SF13">
    <property type="entry name" value="2,3-DIHYDRO-2,3-DIHYDROXYBENZOATE DEHYDROGENASE"/>
    <property type="match status" value="1"/>
</dbReference>
<dbReference type="PROSITE" id="PS00061">
    <property type="entry name" value="ADH_SHORT"/>
    <property type="match status" value="1"/>
</dbReference>
<evidence type="ECO:0000256" key="1">
    <source>
        <dbReference type="ARBA" id="ARBA00006484"/>
    </source>
</evidence>
<evidence type="ECO:0000256" key="2">
    <source>
        <dbReference type="ARBA" id="ARBA00023002"/>
    </source>
</evidence>
<dbReference type="SUPFAM" id="SSF51735">
    <property type="entry name" value="NAD(P)-binding Rossmann-fold domains"/>
    <property type="match status" value="1"/>
</dbReference>
<dbReference type="RefSeq" id="WP_229417744.1">
    <property type="nucleotide sequence ID" value="NZ_BMKG01000023.1"/>
</dbReference>
<dbReference type="InterPro" id="IPR036291">
    <property type="entry name" value="NAD(P)-bd_dom_sf"/>
</dbReference>
<evidence type="ECO:0000313" key="4">
    <source>
        <dbReference type="EMBL" id="GGC17355.1"/>
    </source>
</evidence>
<dbReference type="NCBIfam" id="TIGR04316">
    <property type="entry name" value="dhbA_paeA"/>
    <property type="match status" value="1"/>
</dbReference>
<name>A0ABQ1L1P0_9BURK</name>
<dbReference type="InterPro" id="IPR003560">
    <property type="entry name" value="DHB_DH"/>
</dbReference>
<dbReference type="PRINTS" id="PR01397">
    <property type="entry name" value="DHBDHDRGNASE"/>
</dbReference>
<dbReference type="PRINTS" id="PR00080">
    <property type="entry name" value="SDRFAMILY"/>
</dbReference>
<dbReference type="EC" id="1.3.1.28" evidence="3"/>
<evidence type="ECO:0000313" key="5">
    <source>
        <dbReference type="Proteomes" id="UP000622638"/>
    </source>
</evidence>
<keyword evidence="2" id="KW-0560">Oxidoreductase</keyword>
<sequence>MMLADQKNLGTAQSARPLAPPTLQFEGRQVWVTGAARGIGYQIAMAFRQLGARVTGIDRAFDDEETHPDGPGGKRYPFRTVRLDITDKPGIGKACRQLLAETPRIDVLVNAAGVLRLGTLDSTTVEDWQASFDINVSAVFYLLRELMPQFRAQRGGAIVNVASNAARVPRLNMLAYCASKSALVGMSHCAALELAQYGVRCNVVSPGSTDTPMLRAMLPDEQGMRRTIEGLPEQFKVGIPLRKIATAREIANTVLFLASDLASHITMQELVVDGGATLAA</sequence>
<organism evidence="4 5">
    <name type="scientific">Pseudoduganella buxea</name>
    <dbReference type="NCBI Taxonomy" id="1949069"/>
    <lineage>
        <taxon>Bacteria</taxon>
        <taxon>Pseudomonadati</taxon>
        <taxon>Pseudomonadota</taxon>
        <taxon>Betaproteobacteria</taxon>
        <taxon>Burkholderiales</taxon>
        <taxon>Oxalobacteraceae</taxon>
        <taxon>Telluria group</taxon>
        <taxon>Pseudoduganella</taxon>
    </lineage>
</organism>
<accession>A0ABQ1L1P0</accession>